<name>I2E1N2_RHIML</name>
<sequence length="70" mass="7690">MDSFVEDELVVLSATFALFAGTGQCAKLLIPFTFERVGDEAVTRIDQHEAVAERARLLSMPPEISPKVPK</sequence>
<geneLocation type="plasmid" evidence="1">
    <name>pHRC017</name>
</geneLocation>
<protein>
    <submittedName>
        <fullName evidence="1">Transposase</fullName>
    </submittedName>
</protein>
<accession>I2E1N2</accession>
<gene>
    <name evidence="1" type="ORF">pHRC017_0267</name>
</gene>
<reference evidence="1" key="1">
    <citation type="journal article" date="2012" name="Mol. Plant Microbe Interact.">
        <title>Rhizobial plasmids that cause impaired symbiotic nitrogen fixation and enhanced host invasion.</title>
        <authorList>
            <person name="Crook M.B."/>
            <person name="Lindsay D.P."/>
            <person name="Biggs M.B."/>
            <person name="Bentley J.S."/>
            <person name="Price J.C."/>
            <person name="Clement S.C."/>
            <person name="Clement M.J."/>
            <person name="Long S.R."/>
            <person name="Griffitts J.S."/>
        </authorList>
    </citation>
    <scope>NUCLEOTIDE SEQUENCE</scope>
    <source>
        <strain evidence="1">C017</strain>
        <plasmid evidence="1">pHRC017</plasmid>
    </source>
</reference>
<dbReference type="AlphaFoldDB" id="I2E1N2"/>
<keyword evidence="1" id="KW-0614">Plasmid</keyword>
<proteinExistence type="predicted"/>
<evidence type="ECO:0000313" key="1">
    <source>
        <dbReference type="EMBL" id="AFJ91400.1"/>
    </source>
</evidence>
<dbReference type="EMBL" id="JQ665880">
    <property type="protein sequence ID" value="AFJ91400.1"/>
    <property type="molecule type" value="Genomic_DNA"/>
</dbReference>
<organism evidence="1">
    <name type="scientific">Rhizobium meliloti</name>
    <name type="common">Ensifer meliloti</name>
    <name type="synonym">Sinorhizobium meliloti</name>
    <dbReference type="NCBI Taxonomy" id="382"/>
    <lineage>
        <taxon>Bacteria</taxon>
        <taxon>Pseudomonadati</taxon>
        <taxon>Pseudomonadota</taxon>
        <taxon>Alphaproteobacteria</taxon>
        <taxon>Hyphomicrobiales</taxon>
        <taxon>Rhizobiaceae</taxon>
        <taxon>Sinorhizobium/Ensifer group</taxon>
        <taxon>Sinorhizobium</taxon>
    </lineage>
</organism>